<name>A0A0N5CU12_THECL</name>
<reference evidence="4" key="1">
    <citation type="submission" date="2016-04" db="UniProtKB">
        <authorList>
            <consortium name="WormBaseParasite"/>
        </authorList>
    </citation>
    <scope>IDENTIFICATION</scope>
</reference>
<dbReference type="EMBL" id="UYYF01004265">
    <property type="protein sequence ID" value="VDN00709.1"/>
    <property type="molecule type" value="Genomic_DNA"/>
</dbReference>
<dbReference type="OrthoDB" id="5855429at2759"/>
<evidence type="ECO:0000313" key="2">
    <source>
        <dbReference type="EMBL" id="VDN00709.1"/>
    </source>
</evidence>
<evidence type="ECO:0000313" key="4">
    <source>
        <dbReference type="WBParaSite" id="TCLT_0000372701-mRNA-1"/>
    </source>
</evidence>
<keyword evidence="1" id="KW-0732">Signal</keyword>
<organism evidence="4">
    <name type="scientific">Thelazia callipaeda</name>
    <name type="common">Oriental eyeworm</name>
    <name type="synonym">Parasitic nematode</name>
    <dbReference type="NCBI Taxonomy" id="103827"/>
    <lineage>
        <taxon>Eukaryota</taxon>
        <taxon>Metazoa</taxon>
        <taxon>Ecdysozoa</taxon>
        <taxon>Nematoda</taxon>
        <taxon>Chromadorea</taxon>
        <taxon>Rhabditida</taxon>
        <taxon>Spirurina</taxon>
        <taxon>Spiruromorpha</taxon>
        <taxon>Thelazioidea</taxon>
        <taxon>Thelaziidae</taxon>
        <taxon>Thelazia</taxon>
    </lineage>
</organism>
<sequence>MPNIPLWLTLFILLLVTTNVSITVSISNYSPKSNDSSRKFTFPQKVSLFTAVHFHTSQASFLRIRYLNQSICSLNIMGNATIPCKCFAFPSDQYELLIDNKLITKFAVISSQEFWNVPKDPIPCKSLQIDFNHNYFCTELNLTVRLQFSLEINSKKENDLKFTNELEVPYKKSITFSCYHFCLPGIYRIALINGDSIIQVSKTLRIAPTEKISILLSRPHIFPHCLDYLKIMWTNLSCAIPNLEFKMRIFAVPEGFNFEQSYYVEEYDIDLSQQALELPCYQFDIIYAQFCFQIVSIQKATARFNEWSLKCAYAENCK</sequence>
<feature type="chain" id="PRO_5043126344" evidence="1">
    <location>
        <begin position="23"/>
        <end position="318"/>
    </location>
</feature>
<dbReference type="GO" id="GO:0071944">
    <property type="term" value="C:cell periphery"/>
    <property type="evidence" value="ECO:0007669"/>
    <property type="project" value="TreeGrafter"/>
</dbReference>
<reference evidence="2 3" key="2">
    <citation type="submission" date="2018-11" db="EMBL/GenBank/DDBJ databases">
        <authorList>
            <consortium name="Pathogen Informatics"/>
        </authorList>
    </citation>
    <scope>NUCLEOTIDE SEQUENCE [LARGE SCALE GENOMIC DNA]</scope>
</reference>
<evidence type="ECO:0000313" key="3">
    <source>
        <dbReference type="Proteomes" id="UP000276776"/>
    </source>
</evidence>
<gene>
    <name evidence="2" type="ORF">TCLT_LOCUS3716</name>
</gene>
<dbReference type="AlphaFoldDB" id="A0A0N5CU12"/>
<dbReference type="PANTHER" id="PTHR16311">
    <property type="entry name" value="THROMBOSPONDIN TYPE I DOMAIN-CONTAINING 1"/>
    <property type="match status" value="1"/>
</dbReference>
<keyword evidence="3" id="KW-1185">Reference proteome</keyword>
<dbReference type="InterPro" id="IPR038877">
    <property type="entry name" value="THSD1"/>
</dbReference>
<dbReference type="Proteomes" id="UP000276776">
    <property type="component" value="Unassembled WGS sequence"/>
</dbReference>
<dbReference type="WBParaSite" id="TCLT_0000372701-mRNA-1">
    <property type="protein sequence ID" value="TCLT_0000372701-mRNA-1"/>
    <property type="gene ID" value="TCLT_0000372701"/>
</dbReference>
<accession>A0A0N5CU12</accession>
<proteinExistence type="predicted"/>
<feature type="signal peptide" evidence="1">
    <location>
        <begin position="1"/>
        <end position="22"/>
    </location>
</feature>
<protein>
    <submittedName>
        <fullName evidence="2 4">Uncharacterized protein</fullName>
    </submittedName>
</protein>
<evidence type="ECO:0000256" key="1">
    <source>
        <dbReference type="SAM" id="SignalP"/>
    </source>
</evidence>
<dbReference type="OMA" id="CRCFAFP"/>
<dbReference type="PANTHER" id="PTHR16311:SF3">
    <property type="entry name" value="THROMBOSPONDIN TYPE-1 DOMAIN-CONTAINING PROTEIN 1"/>
    <property type="match status" value="1"/>
</dbReference>